<organism evidence="2 3">
    <name type="scientific">Natronomonas salsuginis</name>
    <dbReference type="NCBI Taxonomy" id="2217661"/>
    <lineage>
        <taxon>Archaea</taxon>
        <taxon>Methanobacteriati</taxon>
        <taxon>Methanobacteriota</taxon>
        <taxon>Stenosarchaea group</taxon>
        <taxon>Halobacteria</taxon>
        <taxon>Halobacteriales</taxon>
        <taxon>Natronomonadaceae</taxon>
        <taxon>Natronomonas</taxon>
    </lineage>
</organism>
<gene>
    <name evidence="2" type="ORF">DM868_00250</name>
</gene>
<feature type="transmembrane region" description="Helical" evidence="1">
    <location>
        <begin position="234"/>
        <end position="265"/>
    </location>
</feature>
<evidence type="ECO:0000313" key="2">
    <source>
        <dbReference type="EMBL" id="TKR27566.1"/>
    </source>
</evidence>
<dbReference type="InterPro" id="IPR017823">
    <property type="entry name" value="CruF"/>
</dbReference>
<proteinExistence type="predicted"/>
<dbReference type="PANTHER" id="PTHR39419:SF1">
    <property type="entry name" value="SLL0814 PROTEIN"/>
    <property type="match status" value="1"/>
</dbReference>
<dbReference type="InterPro" id="IPR007354">
    <property type="entry name" value="CruF-like"/>
</dbReference>
<feature type="transmembrane region" description="Helical" evidence="1">
    <location>
        <begin position="194"/>
        <end position="213"/>
    </location>
</feature>
<keyword evidence="1" id="KW-1133">Transmembrane helix</keyword>
<protein>
    <submittedName>
        <fullName evidence="2">Carotenoid biosynthesis protein</fullName>
    </submittedName>
</protein>
<keyword evidence="1" id="KW-0812">Transmembrane</keyword>
<dbReference type="RefSeq" id="WP_137274829.1">
    <property type="nucleotide sequence ID" value="NZ_QKNX01000001.1"/>
</dbReference>
<feature type="transmembrane region" description="Helical" evidence="1">
    <location>
        <begin position="159"/>
        <end position="182"/>
    </location>
</feature>
<comment type="caution">
    <text evidence="2">The sequence shown here is derived from an EMBL/GenBank/DDBJ whole genome shotgun (WGS) entry which is preliminary data.</text>
</comment>
<name>A0A4U5JGM5_9EURY</name>
<dbReference type="AlphaFoldDB" id="A0A4U5JGM5"/>
<feature type="transmembrane region" description="Helical" evidence="1">
    <location>
        <begin position="126"/>
        <end position="147"/>
    </location>
</feature>
<keyword evidence="3" id="KW-1185">Reference proteome</keyword>
<sequence length="275" mass="29743">MASVELPARGRLERHLDGIVTENRFTIAVVFPAIGAVALLASAEALFPEPLRFNPYLLLFGIAVMRLPLVAGVAPLLTRKAAAGVVILCAYTYAIEFVGVFTGYPYGSFEYGIDLGPMIGGHVPAALPLFFLPLVVNAYLLCLLLLGGRARRALVRVPIVVLAVVGMDLALDPAAVSLGFWAYDGGGSYYGVPWMNYAGWILSATVAVTVLDASFDRKAVFARLDRCRFMLDDLVSFVILWGVVNAYFGNWVPVALAAAFGYGLWMTDRFDIPAR</sequence>
<dbReference type="PANTHER" id="PTHR39419">
    <property type="entry name" value="SLL0814 PROTEIN"/>
    <property type="match status" value="1"/>
</dbReference>
<dbReference type="NCBIfam" id="TIGR03460">
    <property type="entry name" value="crt_membr_arch"/>
    <property type="match status" value="1"/>
</dbReference>
<evidence type="ECO:0000313" key="3">
    <source>
        <dbReference type="Proteomes" id="UP000308037"/>
    </source>
</evidence>
<reference evidence="2 3" key="1">
    <citation type="submission" date="2019-04" db="EMBL/GenBank/DDBJ databases">
        <title>Natronomonas sp. F20-122 a newhaloarchaeon isolated from a saline saltern of Isla Bacuta, Huelva, Spain.</title>
        <authorList>
            <person name="Duran-Viseras A."/>
            <person name="Sanchez-Porro C."/>
            <person name="Ventosa A."/>
        </authorList>
    </citation>
    <scope>NUCLEOTIDE SEQUENCE [LARGE SCALE GENOMIC DNA]</scope>
    <source>
        <strain evidence="2 3">F20-122</strain>
    </source>
</reference>
<dbReference type="EMBL" id="QKNX01000001">
    <property type="protein sequence ID" value="TKR27566.1"/>
    <property type="molecule type" value="Genomic_DNA"/>
</dbReference>
<feature type="transmembrane region" description="Helical" evidence="1">
    <location>
        <begin position="53"/>
        <end position="74"/>
    </location>
</feature>
<evidence type="ECO:0000256" key="1">
    <source>
        <dbReference type="SAM" id="Phobius"/>
    </source>
</evidence>
<dbReference type="OrthoDB" id="107798at2157"/>
<feature type="transmembrane region" description="Helical" evidence="1">
    <location>
        <begin position="25"/>
        <end position="47"/>
    </location>
</feature>
<feature type="transmembrane region" description="Helical" evidence="1">
    <location>
        <begin position="81"/>
        <end position="106"/>
    </location>
</feature>
<dbReference type="Pfam" id="PF04240">
    <property type="entry name" value="Caroten_synth"/>
    <property type="match status" value="1"/>
</dbReference>
<dbReference type="InterPro" id="IPR053540">
    <property type="entry name" value="BABR_hydratase"/>
</dbReference>
<keyword evidence="1" id="KW-0472">Membrane</keyword>
<dbReference type="NCBIfam" id="NF041333">
    <property type="entry name" value="CruF_Halo"/>
    <property type="match status" value="1"/>
</dbReference>
<dbReference type="Proteomes" id="UP000308037">
    <property type="component" value="Unassembled WGS sequence"/>
</dbReference>
<accession>A0A4U5JGM5</accession>